<name>A0A915L9X3_ROMCU</name>
<dbReference type="WBParaSite" id="nRc.2.0.1.t46556-RA">
    <property type="protein sequence ID" value="nRc.2.0.1.t46556-RA"/>
    <property type="gene ID" value="nRc.2.0.1.g46556"/>
</dbReference>
<evidence type="ECO:0000313" key="2">
    <source>
        <dbReference type="WBParaSite" id="nRc.2.0.1.t46556-RA"/>
    </source>
</evidence>
<dbReference type="Proteomes" id="UP000887565">
    <property type="component" value="Unplaced"/>
</dbReference>
<evidence type="ECO:0000313" key="1">
    <source>
        <dbReference type="Proteomes" id="UP000887565"/>
    </source>
</evidence>
<dbReference type="AlphaFoldDB" id="A0A915L9X3"/>
<protein>
    <submittedName>
        <fullName evidence="2">Uncharacterized protein</fullName>
    </submittedName>
</protein>
<sequence>MVMEFLDIVLLNLLIKSYHIQCSFLLLKGFLCSPRAVAPLANVRDTWGDVSKVHPNAPPIFRSVSLLLDTATKAWYNSFVSNGSGKSRKYSLSRVATSWGKMPAVAATASLSNGVGGSSKGGAVENETGDIRCKMCSPRPESKSKRICRQRLAEPATRKRPTVWRPKKPKSYNSIQHIIMANRDLIYENWSRTLIFLPDQLKSGFKSKF</sequence>
<accession>A0A915L9X3</accession>
<reference evidence="2" key="1">
    <citation type="submission" date="2022-11" db="UniProtKB">
        <authorList>
            <consortium name="WormBaseParasite"/>
        </authorList>
    </citation>
    <scope>IDENTIFICATION</scope>
</reference>
<proteinExistence type="predicted"/>
<keyword evidence="1" id="KW-1185">Reference proteome</keyword>
<organism evidence="1 2">
    <name type="scientific">Romanomermis culicivorax</name>
    <name type="common">Nematode worm</name>
    <dbReference type="NCBI Taxonomy" id="13658"/>
    <lineage>
        <taxon>Eukaryota</taxon>
        <taxon>Metazoa</taxon>
        <taxon>Ecdysozoa</taxon>
        <taxon>Nematoda</taxon>
        <taxon>Enoplea</taxon>
        <taxon>Dorylaimia</taxon>
        <taxon>Mermithida</taxon>
        <taxon>Mermithoidea</taxon>
        <taxon>Mermithidae</taxon>
        <taxon>Romanomermis</taxon>
    </lineage>
</organism>